<reference evidence="3 4" key="1">
    <citation type="submission" date="2023-01" db="EMBL/GenBank/DDBJ databases">
        <authorList>
            <person name="Yoon J.-W."/>
        </authorList>
    </citation>
    <scope>NUCLEOTIDE SEQUENCE [LARGE SCALE GENOMIC DNA]</scope>
    <source>
        <strain evidence="3 4">KMU-50</strain>
    </source>
</reference>
<dbReference type="Gene3D" id="2.150.10.10">
    <property type="entry name" value="Serralysin-like metalloprotease, C-terminal"/>
    <property type="match status" value="3"/>
</dbReference>
<comment type="caution">
    <text evidence="3">The sequence shown here is derived from an EMBL/GenBank/DDBJ whole genome shotgun (WGS) entry which is preliminary data.</text>
</comment>
<accession>A0ABT4W6D4</accession>
<dbReference type="PANTHER" id="PTHR38340">
    <property type="entry name" value="S-LAYER PROTEIN"/>
    <property type="match status" value="1"/>
</dbReference>
<dbReference type="SUPFAM" id="SSF50978">
    <property type="entry name" value="WD40 repeat-like"/>
    <property type="match status" value="1"/>
</dbReference>
<dbReference type="InterPro" id="IPR011049">
    <property type="entry name" value="Serralysin-like_metalloprot_C"/>
</dbReference>
<dbReference type="InterPro" id="IPR018511">
    <property type="entry name" value="Hemolysin-typ_Ca-bd_CS"/>
</dbReference>
<dbReference type="PROSITE" id="PS00330">
    <property type="entry name" value="HEMOLYSIN_CALCIUM"/>
    <property type="match status" value="1"/>
</dbReference>
<gene>
    <name evidence="3" type="ORF">O2N63_14970</name>
</gene>
<keyword evidence="4" id="KW-1185">Reference proteome</keyword>
<sequence>MTMSALAPTLVKTVSYTGDANRSNYSELLLIGEVLYATTDYDGQVEAWDLAGGKLARFDTQQHTRSDYAGVSPSLAVLDTGAQPFLLTGGGSTGNLMRINLTEEGNLASYSSLGTVAEWGGDLGQVVSYNLSNGKVALYGALQGSPGIGQLLFDSTGTLSETRLTGDNDATVASGANALAAATIGGKGFVYSVSASNVGITSWAIGGDGALTSVQTIGADDNLWVSAPTKIEVATVDGVSFLVLASAGSNSLTVMHLSASGSVTVVDHVLDNRNTRFSDVSAMAVVQSGDASYVIAGGSDDGVTVFQLLSNGKLVEQGTLADSNGASMQNVSAISAQPTTNGFNIFVTSSSEIGITKLKYNLGAPVKLIAGNDSNNALTGSSSPDQIEGGAGNDTLVGQAGHDVLYDGFGVDVLTGGLSGDTFVFAADGERDVITDFDPSEDRIDLSQWHGLRASSQLTVKNISDDYHVSFGDEVLEIRSNDWKGMTFDDLAETALIGLDRVPMTFQPIPSNETGDPTPYTLNGTPGRDYLISPGRISVISGWGGDDKIIGSTLNDKLYGGDGRDVIYGGGQGGDLIVGGAGNDLLVVGTVDDFAF</sequence>
<dbReference type="RefSeq" id="WP_271055097.1">
    <property type="nucleotide sequence ID" value="NZ_JAQIIO010000010.1"/>
</dbReference>
<proteinExistence type="predicted"/>
<evidence type="ECO:0008006" key="5">
    <source>
        <dbReference type="Google" id="ProtNLM"/>
    </source>
</evidence>
<evidence type="ECO:0000313" key="4">
    <source>
        <dbReference type="Proteomes" id="UP001528040"/>
    </source>
</evidence>
<name>A0ABT4W6D4_9RHOB</name>
<dbReference type="InterPro" id="IPR036322">
    <property type="entry name" value="WD40_repeat_dom_sf"/>
</dbReference>
<dbReference type="InterPro" id="IPR050557">
    <property type="entry name" value="RTX_toxin/Mannuronan_C5-epim"/>
</dbReference>
<dbReference type="SUPFAM" id="SSF51120">
    <property type="entry name" value="beta-Roll"/>
    <property type="match status" value="2"/>
</dbReference>
<dbReference type="PRINTS" id="PR00313">
    <property type="entry name" value="CABNDNGRPT"/>
</dbReference>
<evidence type="ECO:0000256" key="2">
    <source>
        <dbReference type="ARBA" id="ARBA00022525"/>
    </source>
</evidence>
<evidence type="ECO:0000256" key="1">
    <source>
        <dbReference type="ARBA" id="ARBA00004613"/>
    </source>
</evidence>
<dbReference type="InterPro" id="IPR001343">
    <property type="entry name" value="Hemolysn_Ca-bd"/>
</dbReference>
<evidence type="ECO:0000313" key="3">
    <source>
        <dbReference type="EMBL" id="MDA5095388.1"/>
    </source>
</evidence>
<dbReference type="Gene3D" id="2.130.10.10">
    <property type="entry name" value="YVTN repeat-like/Quinoprotein amine dehydrogenase"/>
    <property type="match status" value="1"/>
</dbReference>
<dbReference type="PANTHER" id="PTHR38340:SF1">
    <property type="entry name" value="S-LAYER PROTEIN"/>
    <property type="match status" value="1"/>
</dbReference>
<dbReference type="Proteomes" id="UP001528040">
    <property type="component" value="Unassembled WGS sequence"/>
</dbReference>
<dbReference type="InterPro" id="IPR015943">
    <property type="entry name" value="WD40/YVTN_repeat-like_dom_sf"/>
</dbReference>
<keyword evidence="2" id="KW-0964">Secreted</keyword>
<protein>
    <recommendedName>
        <fullName evidence="5">Calcium-binding protein</fullName>
    </recommendedName>
</protein>
<dbReference type="Pfam" id="PF00353">
    <property type="entry name" value="HemolysinCabind"/>
    <property type="match status" value="2"/>
</dbReference>
<comment type="subcellular location">
    <subcellularLocation>
        <location evidence="1">Secreted</location>
    </subcellularLocation>
</comment>
<organism evidence="3 4">
    <name type="scientific">Aliiroseovarius salicola</name>
    <dbReference type="NCBI Taxonomy" id="3009082"/>
    <lineage>
        <taxon>Bacteria</taxon>
        <taxon>Pseudomonadati</taxon>
        <taxon>Pseudomonadota</taxon>
        <taxon>Alphaproteobacteria</taxon>
        <taxon>Rhodobacterales</taxon>
        <taxon>Paracoccaceae</taxon>
        <taxon>Aliiroseovarius</taxon>
    </lineage>
</organism>
<dbReference type="EMBL" id="JAQIIO010000010">
    <property type="protein sequence ID" value="MDA5095388.1"/>
    <property type="molecule type" value="Genomic_DNA"/>
</dbReference>